<evidence type="ECO:0000256" key="11">
    <source>
        <dbReference type="ARBA" id="ARBA00031088"/>
    </source>
</evidence>
<dbReference type="FunFam" id="1.10.940.10:FF:000006">
    <property type="entry name" value="16S rRNA (Cytosine(967)-C(5))-methyltransferase RsmB"/>
    <property type="match status" value="1"/>
</dbReference>
<evidence type="ECO:0000256" key="6">
    <source>
        <dbReference type="ARBA" id="ARBA00022603"/>
    </source>
</evidence>
<dbReference type="Pfam" id="PF01189">
    <property type="entry name" value="Methyltr_RsmB-F"/>
    <property type="match status" value="1"/>
</dbReference>
<name>A0A0R2CH96_9LACO</name>
<dbReference type="Gene3D" id="3.30.70.1170">
    <property type="entry name" value="Sun protein, domain 3"/>
    <property type="match status" value="1"/>
</dbReference>
<dbReference type="InterPro" id="IPR054728">
    <property type="entry name" value="RsmB-like_ferredoxin"/>
</dbReference>
<dbReference type="PANTHER" id="PTHR22807">
    <property type="entry name" value="NOP2 YEAST -RELATED NOL1/NOP2/FMU SUN DOMAIN-CONTAINING"/>
    <property type="match status" value="1"/>
</dbReference>
<dbReference type="RefSeq" id="WP_057828919.1">
    <property type="nucleotide sequence ID" value="NZ_AYZE01000014.1"/>
</dbReference>
<keyword evidence="7 13" id="KW-0808">Transferase</keyword>
<accession>A0A0R2CH96</accession>
<evidence type="ECO:0000313" key="15">
    <source>
        <dbReference type="EMBL" id="KRM90693.1"/>
    </source>
</evidence>
<comment type="similarity">
    <text evidence="13">Belongs to the class I-like SAM-binding methyltransferase superfamily. RsmB/NOP family.</text>
</comment>
<dbReference type="Gene3D" id="3.40.50.150">
    <property type="entry name" value="Vaccinia Virus protein VP39"/>
    <property type="match status" value="1"/>
</dbReference>
<keyword evidence="9 13" id="KW-0694">RNA-binding</keyword>
<dbReference type="Gene3D" id="1.10.940.10">
    <property type="entry name" value="NusB-like"/>
    <property type="match status" value="1"/>
</dbReference>
<dbReference type="NCBIfam" id="NF011494">
    <property type="entry name" value="PRK14902.1"/>
    <property type="match status" value="1"/>
</dbReference>
<gene>
    <name evidence="15" type="ORF">FC80_GL000683</name>
</gene>
<keyword evidence="16" id="KW-1185">Reference proteome</keyword>
<dbReference type="PANTHER" id="PTHR22807:SF53">
    <property type="entry name" value="RIBOSOMAL RNA SMALL SUBUNIT METHYLTRANSFERASE B-RELATED"/>
    <property type="match status" value="1"/>
</dbReference>
<dbReference type="InterPro" id="IPR006027">
    <property type="entry name" value="NusB_RsmB_TIM44"/>
</dbReference>
<dbReference type="EMBL" id="AYZE01000014">
    <property type="protein sequence ID" value="KRM90693.1"/>
    <property type="molecule type" value="Genomic_DNA"/>
</dbReference>
<dbReference type="Pfam" id="PF22458">
    <property type="entry name" value="RsmF-B_ferredox"/>
    <property type="match status" value="1"/>
</dbReference>
<proteinExistence type="inferred from homology"/>
<dbReference type="AlphaFoldDB" id="A0A0R2CH96"/>
<dbReference type="InterPro" id="IPR035926">
    <property type="entry name" value="NusB-like_sf"/>
</dbReference>
<keyword evidence="5" id="KW-0698">rRNA processing</keyword>
<evidence type="ECO:0000256" key="2">
    <source>
        <dbReference type="ARBA" id="ARBA00004496"/>
    </source>
</evidence>
<feature type="domain" description="SAM-dependent MTase RsmB/NOP-type" evidence="14">
    <location>
        <begin position="171"/>
        <end position="442"/>
    </location>
</feature>
<sequence>MNEQSSNPRLIAVEVLTKVSGKGAYSNLALNQALKNTNLARVDANLATNIVYGVLQNLLLLRFWLEPFVRGKKIDNWVEQLLMVSLYQLEFLDKIPNHAVLNEAIEIAKMKGHDGTRKFVTGLLHAILRKGVRDTKIIQNENERLSVKYSVPIWIILELKKQVGNEKVVSILESLNEAPKQSVRVNESKWTIEKAKQELVKKGLMVENSRVAASSLVVSKGHVSETTFLKTGEIMVQDESASLVVESMELNGDELVLDACAAPGGKTMQIADYLETGKVTALDIHKHKIKLIEENALKCGFEGKVEAIQLDARKAKDHFKPETFKQILVDAPCSGIGLMRRKPEIRYEKKQQDSLNLHRVQLEILDDVSSLVEVDGYLTYSTCTILDVENIQVISEFLKKHTEFEQVKVETKLKLHNEEKSLTIYPDDYNSDGFFIARMKRVR</sequence>
<feature type="binding site" evidence="13">
    <location>
        <begin position="260"/>
        <end position="266"/>
    </location>
    <ligand>
        <name>S-adenosyl-L-methionine</name>
        <dbReference type="ChEBI" id="CHEBI:59789"/>
    </ligand>
</feature>
<comment type="subcellular location">
    <subcellularLocation>
        <location evidence="2">Cytoplasm</location>
    </subcellularLocation>
</comment>
<protein>
    <recommendedName>
        <fullName evidence="3">16S rRNA (cytosine(967)-C(5))-methyltransferase</fullName>
        <ecNumber evidence="3">2.1.1.176</ecNumber>
    </recommendedName>
    <alternativeName>
        <fullName evidence="10">16S rRNA m5C967 methyltransferase</fullName>
    </alternativeName>
    <alternativeName>
        <fullName evidence="11">rRNA (cytosine-C(5)-)-methyltransferase RsmB</fullName>
    </alternativeName>
</protein>
<dbReference type="SUPFAM" id="SSF48013">
    <property type="entry name" value="NusB-like"/>
    <property type="match status" value="1"/>
</dbReference>
<feature type="binding site" evidence="13">
    <location>
        <position position="311"/>
    </location>
    <ligand>
        <name>S-adenosyl-L-methionine</name>
        <dbReference type="ChEBI" id="CHEBI:59789"/>
    </ligand>
</feature>
<dbReference type="GO" id="GO:0005737">
    <property type="term" value="C:cytoplasm"/>
    <property type="evidence" value="ECO:0007669"/>
    <property type="project" value="UniProtKB-SubCell"/>
</dbReference>
<evidence type="ECO:0000256" key="8">
    <source>
        <dbReference type="ARBA" id="ARBA00022691"/>
    </source>
</evidence>
<keyword evidence="4" id="KW-0963">Cytoplasm</keyword>
<evidence type="ECO:0000256" key="3">
    <source>
        <dbReference type="ARBA" id="ARBA00012140"/>
    </source>
</evidence>
<dbReference type="InterPro" id="IPR001678">
    <property type="entry name" value="MeTrfase_RsmB-F_NOP2_dom"/>
</dbReference>
<dbReference type="InterPro" id="IPR023267">
    <property type="entry name" value="RCMT"/>
</dbReference>
<dbReference type="STRING" id="1423729.FC80_GL000683"/>
<dbReference type="GO" id="GO:0008649">
    <property type="term" value="F:rRNA methyltransferase activity"/>
    <property type="evidence" value="ECO:0007669"/>
    <property type="project" value="InterPro"/>
</dbReference>
<dbReference type="InterPro" id="IPR029063">
    <property type="entry name" value="SAM-dependent_MTases_sf"/>
</dbReference>
<evidence type="ECO:0000259" key="14">
    <source>
        <dbReference type="PROSITE" id="PS51686"/>
    </source>
</evidence>
<dbReference type="PRINTS" id="PR02008">
    <property type="entry name" value="RCMTFAMILY"/>
</dbReference>
<dbReference type="GO" id="GO:0006355">
    <property type="term" value="P:regulation of DNA-templated transcription"/>
    <property type="evidence" value="ECO:0007669"/>
    <property type="project" value="InterPro"/>
</dbReference>
<comment type="catalytic activity">
    <reaction evidence="12">
        <text>cytidine(967) in 16S rRNA + S-adenosyl-L-methionine = 5-methylcytidine(967) in 16S rRNA + S-adenosyl-L-homocysteine + H(+)</text>
        <dbReference type="Rhea" id="RHEA:42748"/>
        <dbReference type="Rhea" id="RHEA-COMP:10219"/>
        <dbReference type="Rhea" id="RHEA-COMP:10220"/>
        <dbReference type="ChEBI" id="CHEBI:15378"/>
        <dbReference type="ChEBI" id="CHEBI:57856"/>
        <dbReference type="ChEBI" id="CHEBI:59789"/>
        <dbReference type="ChEBI" id="CHEBI:74483"/>
        <dbReference type="ChEBI" id="CHEBI:82748"/>
        <dbReference type="EC" id="2.1.1.176"/>
    </reaction>
</comment>
<feature type="binding site" evidence="13">
    <location>
        <position position="283"/>
    </location>
    <ligand>
        <name>S-adenosyl-L-methionine</name>
        <dbReference type="ChEBI" id="CHEBI:59789"/>
    </ligand>
</feature>
<reference evidence="15 16" key="1">
    <citation type="journal article" date="2015" name="Genome Announc.">
        <title>Expanding the biotechnology potential of lactobacilli through comparative genomics of 213 strains and associated genera.</title>
        <authorList>
            <person name="Sun Z."/>
            <person name="Harris H.M."/>
            <person name="McCann A."/>
            <person name="Guo C."/>
            <person name="Argimon S."/>
            <person name="Zhang W."/>
            <person name="Yang X."/>
            <person name="Jeffery I.B."/>
            <person name="Cooney J.C."/>
            <person name="Kagawa T.F."/>
            <person name="Liu W."/>
            <person name="Song Y."/>
            <person name="Salvetti E."/>
            <person name="Wrobel A."/>
            <person name="Rasinkangas P."/>
            <person name="Parkhill J."/>
            <person name="Rea M.C."/>
            <person name="O'Sullivan O."/>
            <person name="Ritari J."/>
            <person name="Douillard F.P."/>
            <person name="Paul Ross R."/>
            <person name="Yang R."/>
            <person name="Briner A.E."/>
            <person name="Felis G.E."/>
            <person name="de Vos W.M."/>
            <person name="Barrangou R."/>
            <person name="Klaenhammer T.R."/>
            <person name="Caufield P.W."/>
            <person name="Cui Y."/>
            <person name="Zhang H."/>
            <person name="O'Toole P.W."/>
        </authorList>
    </citation>
    <scope>NUCLEOTIDE SEQUENCE [LARGE SCALE GENOMIC DNA]</scope>
    <source>
        <strain evidence="15 16">DSM 21116</strain>
    </source>
</reference>
<evidence type="ECO:0000256" key="13">
    <source>
        <dbReference type="PROSITE-ProRule" id="PRU01023"/>
    </source>
</evidence>
<feature type="active site" description="Nucleophile" evidence="13">
    <location>
        <position position="383"/>
    </location>
</feature>
<comment type="caution">
    <text evidence="15">The sequence shown here is derived from an EMBL/GenBank/DDBJ whole genome shotgun (WGS) entry which is preliminary data.</text>
</comment>
<organism evidence="15 16">
    <name type="scientific">Liquorilactobacillus cacaonum DSM 21116</name>
    <dbReference type="NCBI Taxonomy" id="1423729"/>
    <lineage>
        <taxon>Bacteria</taxon>
        <taxon>Bacillati</taxon>
        <taxon>Bacillota</taxon>
        <taxon>Bacilli</taxon>
        <taxon>Lactobacillales</taxon>
        <taxon>Lactobacillaceae</taxon>
        <taxon>Liquorilactobacillus</taxon>
    </lineage>
</organism>
<evidence type="ECO:0000256" key="7">
    <source>
        <dbReference type="ARBA" id="ARBA00022679"/>
    </source>
</evidence>
<keyword evidence="8 13" id="KW-0949">S-adenosyl-L-methionine</keyword>
<evidence type="ECO:0000256" key="1">
    <source>
        <dbReference type="ARBA" id="ARBA00002724"/>
    </source>
</evidence>
<evidence type="ECO:0000256" key="9">
    <source>
        <dbReference type="ARBA" id="ARBA00022884"/>
    </source>
</evidence>
<dbReference type="PROSITE" id="PS51686">
    <property type="entry name" value="SAM_MT_RSMB_NOP"/>
    <property type="match status" value="1"/>
</dbReference>
<dbReference type="NCBIfam" id="TIGR00563">
    <property type="entry name" value="rsmB"/>
    <property type="match status" value="1"/>
</dbReference>
<evidence type="ECO:0000256" key="12">
    <source>
        <dbReference type="ARBA" id="ARBA00047283"/>
    </source>
</evidence>
<dbReference type="GO" id="GO:0003723">
    <property type="term" value="F:RNA binding"/>
    <property type="evidence" value="ECO:0007669"/>
    <property type="project" value="UniProtKB-UniRule"/>
</dbReference>
<keyword evidence="6 13" id="KW-0489">Methyltransferase</keyword>
<dbReference type="Pfam" id="PF01029">
    <property type="entry name" value="NusB"/>
    <property type="match status" value="1"/>
</dbReference>
<dbReference type="InterPro" id="IPR004573">
    <property type="entry name" value="rRNA_ssu_MeTfrase_B"/>
</dbReference>
<dbReference type="Proteomes" id="UP000051131">
    <property type="component" value="Unassembled WGS sequence"/>
</dbReference>
<dbReference type="CDD" id="cd02440">
    <property type="entry name" value="AdoMet_MTases"/>
    <property type="match status" value="1"/>
</dbReference>
<evidence type="ECO:0000256" key="10">
    <source>
        <dbReference type="ARBA" id="ARBA00030399"/>
    </source>
</evidence>
<dbReference type="InterPro" id="IPR049560">
    <property type="entry name" value="MeTrfase_RsmB-F_NOP2_cat"/>
</dbReference>
<dbReference type="PATRIC" id="fig|1423729.3.peg.691"/>
<dbReference type="SUPFAM" id="SSF53335">
    <property type="entry name" value="S-adenosyl-L-methionine-dependent methyltransferases"/>
    <property type="match status" value="1"/>
</dbReference>
<comment type="function">
    <text evidence="1">Specifically methylates the cytosine at position 967 (m5C967) of 16S rRNA.</text>
</comment>
<dbReference type="EC" id="2.1.1.176" evidence="3"/>
<evidence type="ECO:0000256" key="5">
    <source>
        <dbReference type="ARBA" id="ARBA00022552"/>
    </source>
</evidence>
<evidence type="ECO:0000256" key="4">
    <source>
        <dbReference type="ARBA" id="ARBA00022490"/>
    </source>
</evidence>
<dbReference type="OrthoDB" id="9810297at2"/>
<evidence type="ECO:0000313" key="16">
    <source>
        <dbReference type="Proteomes" id="UP000051131"/>
    </source>
</evidence>
<feature type="binding site" evidence="13">
    <location>
        <position position="330"/>
    </location>
    <ligand>
        <name>S-adenosyl-L-methionine</name>
        <dbReference type="ChEBI" id="CHEBI:59789"/>
    </ligand>
</feature>
<dbReference type="FunFam" id="3.40.50.150:FF:000022">
    <property type="entry name" value="Ribosomal RNA small subunit methyltransferase B"/>
    <property type="match status" value="1"/>
</dbReference>